<reference evidence="2 3" key="1">
    <citation type="submission" date="2019-06" db="EMBL/GenBank/DDBJ databases">
        <title>Genome Sequence of the Brown Rot Fungal Pathogen Monilinia laxa.</title>
        <authorList>
            <person name="De Miccolis Angelini R.M."/>
            <person name="Landi L."/>
            <person name="Abate D."/>
            <person name="Pollastro S."/>
            <person name="Romanazzi G."/>
            <person name="Faretra F."/>
        </authorList>
    </citation>
    <scope>NUCLEOTIDE SEQUENCE [LARGE SCALE GENOMIC DNA]</scope>
    <source>
        <strain evidence="2 3">Mlax316</strain>
    </source>
</reference>
<evidence type="ECO:0000313" key="2">
    <source>
        <dbReference type="EMBL" id="KAB8302929.1"/>
    </source>
</evidence>
<gene>
    <name evidence="2" type="ORF">EYC80_006246</name>
</gene>
<protein>
    <submittedName>
        <fullName evidence="2">Uncharacterized protein</fullName>
    </submittedName>
</protein>
<feature type="compositionally biased region" description="Basic and acidic residues" evidence="1">
    <location>
        <begin position="77"/>
        <end position="88"/>
    </location>
</feature>
<dbReference type="AlphaFoldDB" id="A0A5N6KI66"/>
<accession>A0A5N6KI66</accession>
<dbReference type="OrthoDB" id="63113at2759"/>
<evidence type="ECO:0000256" key="1">
    <source>
        <dbReference type="SAM" id="MobiDB-lite"/>
    </source>
</evidence>
<proteinExistence type="predicted"/>
<feature type="compositionally biased region" description="Polar residues" evidence="1">
    <location>
        <begin position="37"/>
        <end position="46"/>
    </location>
</feature>
<evidence type="ECO:0000313" key="3">
    <source>
        <dbReference type="Proteomes" id="UP000326757"/>
    </source>
</evidence>
<comment type="caution">
    <text evidence="2">The sequence shown here is derived from an EMBL/GenBank/DDBJ whole genome shotgun (WGS) entry which is preliminary data.</text>
</comment>
<feature type="region of interest" description="Disordered" evidence="1">
    <location>
        <begin position="1"/>
        <end position="106"/>
    </location>
</feature>
<dbReference type="EMBL" id="VIGI01000003">
    <property type="protein sequence ID" value="KAB8302929.1"/>
    <property type="molecule type" value="Genomic_DNA"/>
</dbReference>
<name>A0A5N6KI66_MONLA</name>
<organism evidence="2 3">
    <name type="scientific">Monilinia laxa</name>
    <name type="common">Brown rot fungus</name>
    <name type="synonym">Sclerotinia laxa</name>
    <dbReference type="NCBI Taxonomy" id="61186"/>
    <lineage>
        <taxon>Eukaryota</taxon>
        <taxon>Fungi</taxon>
        <taxon>Dikarya</taxon>
        <taxon>Ascomycota</taxon>
        <taxon>Pezizomycotina</taxon>
        <taxon>Leotiomycetes</taxon>
        <taxon>Helotiales</taxon>
        <taxon>Sclerotiniaceae</taxon>
        <taxon>Monilinia</taxon>
    </lineage>
</organism>
<keyword evidence="3" id="KW-1185">Reference proteome</keyword>
<sequence>MQSSSGHRYYSGPADISYTSVQRSPPQGYPATGRAPSDSSLRNLNSPRGEIDVITIPDSSEESDSSDELGNGGQVFSEEREPERERVVPRRPVSGSGSGRRKGKGR</sequence>
<dbReference type="Proteomes" id="UP000326757">
    <property type="component" value="Unassembled WGS sequence"/>
</dbReference>